<evidence type="ECO:0000256" key="3">
    <source>
        <dbReference type="ARBA" id="ARBA00022729"/>
    </source>
</evidence>
<dbReference type="NCBIfam" id="TIGR01806">
    <property type="entry name" value="CM_mono2"/>
    <property type="match status" value="1"/>
</dbReference>
<dbReference type="EMBL" id="CP059693">
    <property type="protein sequence ID" value="WDE14186.1"/>
    <property type="molecule type" value="Genomic_DNA"/>
</dbReference>
<dbReference type="PROSITE" id="PS51168">
    <property type="entry name" value="CHORISMATE_MUT_2"/>
    <property type="match status" value="1"/>
</dbReference>
<dbReference type="InterPro" id="IPR002701">
    <property type="entry name" value="CM_II_prokaryot"/>
</dbReference>
<dbReference type="SMART" id="SM00830">
    <property type="entry name" value="CM_2"/>
    <property type="match status" value="1"/>
</dbReference>
<evidence type="ECO:0000256" key="1">
    <source>
        <dbReference type="ARBA" id="ARBA00010333"/>
    </source>
</evidence>
<dbReference type="Pfam" id="PF00497">
    <property type="entry name" value="SBP_bac_3"/>
    <property type="match status" value="1"/>
</dbReference>
<dbReference type="Proteomes" id="UP001215231">
    <property type="component" value="Chromosome"/>
</dbReference>
<feature type="chain" id="PRO_5046330180" description="chorismate mutase" evidence="4">
    <location>
        <begin position="25"/>
        <end position="418"/>
    </location>
</feature>
<protein>
    <recommendedName>
        <fullName evidence="2">chorismate mutase</fullName>
        <ecNumber evidence="2">5.4.99.5</ecNumber>
    </recommendedName>
</protein>
<dbReference type="InterPro" id="IPR036263">
    <property type="entry name" value="Chorismate_II_sf"/>
</dbReference>
<dbReference type="SMART" id="SM00062">
    <property type="entry name" value="PBPb"/>
    <property type="match status" value="1"/>
</dbReference>
<feature type="signal peptide" evidence="4">
    <location>
        <begin position="1"/>
        <end position="24"/>
    </location>
</feature>
<evidence type="ECO:0000259" key="5">
    <source>
        <dbReference type="PROSITE" id="PS51168"/>
    </source>
</evidence>
<dbReference type="EC" id="5.4.99.5" evidence="2"/>
<dbReference type="Pfam" id="PF01817">
    <property type="entry name" value="CM_2"/>
    <property type="match status" value="1"/>
</dbReference>
<evidence type="ECO:0000313" key="6">
    <source>
        <dbReference type="EMBL" id="WDE14186.1"/>
    </source>
</evidence>
<feature type="domain" description="Chorismate mutase" evidence="5">
    <location>
        <begin position="16"/>
        <end position="107"/>
    </location>
</feature>
<evidence type="ECO:0000256" key="4">
    <source>
        <dbReference type="SAM" id="SignalP"/>
    </source>
</evidence>
<sequence length="418" mass="47525">MKFLPLSCYLLFFFCFFSPFYLSAQTQADEQVNRKLYQLLNSRLAHMQAVALYKWQHKKPIEDLTREQLVIDNSVAKAVELGLTAKEITPFFQVQISLAKKIQGYYHKLWAEQGLPKALLLAENNPSLEKIRAQLITLGAEIITRLSKSEQQQDFAHFTLILDHPALDINDKAALFQVLSQVKAFAYGSRLDRIVAEKILYVGTSGDYQPFSFYRAGKRVGIDIMLARALARTLGAQAVFLPTSWPGLLTDLASGEYDIMMSGISKKLFRQQLGLFSDSYHTGGKTPVSLCRQKHKFASLAQIDRPDRRIIVNKGGTNERFVNQHIKQAQVLLHDDNTTVFEQILAGRADVMITDQIEVAVQVKKHPELCATMVDTRLSYSAKAFLLNRDLIWLEYINTWLEQIKNDGVLEQAFAQYL</sequence>
<reference evidence="6 7" key="1">
    <citation type="journal article" date="2022" name="Mar. Drugs">
        <title>Bioassay-Guided Fractionation Leads to the Detection of Cholic Acid Generated by the Rare Thalassomonas sp.</title>
        <authorList>
            <person name="Pheiffer F."/>
            <person name="Schneider Y.K."/>
            <person name="Hansen E.H."/>
            <person name="Andersen J.H."/>
            <person name="Isaksson J."/>
            <person name="Busche T."/>
            <person name="R C."/>
            <person name="Kalinowski J."/>
            <person name="Zyl L.V."/>
            <person name="Trindade M."/>
        </authorList>
    </citation>
    <scope>NUCLEOTIDE SEQUENCE [LARGE SCALE GENOMIC DNA]</scope>
    <source>
        <strain evidence="6 7">A5K-61T</strain>
    </source>
</reference>
<dbReference type="Gene3D" id="3.40.190.10">
    <property type="entry name" value="Periplasmic binding protein-like II"/>
    <property type="match status" value="2"/>
</dbReference>
<dbReference type="InterPro" id="IPR008240">
    <property type="entry name" value="Chorismate_mutase_periplasmic"/>
</dbReference>
<dbReference type="Gene3D" id="1.20.59.10">
    <property type="entry name" value="Chorismate mutase"/>
    <property type="match status" value="1"/>
</dbReference>
<name>A0ABY7VMH6_9GAMM</name>
<comment type="similarity">
    <text evidence="1">Belongs to the bacterial solute-binding protein 3 family.</text>
</comment>
<dbReference type="GO" id="GO:0004106">
    <property type="term" value="F:chorismate mutase activity"/>
    <property type="evidence" value="ECO:0007669"/>
    <property type="project" value="UniProtKB-EC"/>
</dbReference>
<accession>A0ABY7VMH6</accession>
<dbReference type="PANTHER" id="PTHR35936:SF19">
    <property type="entry name" value="AMINO-ACID-BINDING PROTEIN YXEM-RELATED"/>
    <property type="match status" value="1"/>
</dbReference>
<dbReference type="RefSeq" id="WP_274054714.1">
    <property type="nucleotide sequence ID" value="NZ_CP059693.1"/>
</dbReference>
<evidence type="ECO:0000256" key="2">
    <source>
        <dbReference type="ARBA" id="ARBA00012404"/>
    </source>
</evidence>
<gene>
    <name evidence="6" type="primary">aroQ</name>
    <name evidence="6" type="ORF">H3N35_12680</name>
</gene>
<dbReference type="InterPro" id="IPR001638">
    <property type="entry name" value="Solute-binding_3/MltF_N"/>
</dbReference>
<dbReference type="SUPFAM" id="SSF53850">
    <property type="entry name" value="Periplasmic binding protein-like II"/>
    <property type="match status" value="1"/>
</dbReference>
<proteinExistence type="inferred from homology"/>
<dbReference type="PANTHER" id="PTHR35936">
    <property type="entry name" value="MEMBRANE-BOUND LYTIC MUREIN TRANSGLYCOSYLASE F"/>
    <property type="match status" value="1"/>
</dbReference>
<keyword evidence="7" id="KW-1185">Reference proteome</keyword>
<keyword evidence="6" id="KW-0413">Isomerase</keyword>
<evidence type="ECO:0000313" key="7">
    <source>
        <dbReference type="Proteomes" id="UP001215231"/>
    </source>
</evidence>
<organism evidence="6 7">
    <name type="scientific">Thalassomonas haliotis</name>
    <dbReference type="NCBI Taxonomy" id="485448"/>
    <lineage>
        <taxon>Bacteria</taxon>
        <taxon>Pseudomonadati</taxon>
        <taxon>Pseudomonadota</taxon>
        <taxon>Gammaproteobacteria</taxon>
        <taxon>Alteromonadales</taxon>
        <taxon>Colwelliaceae</taxon>
        <taxon>Thalassomonas</taxon>
    </lineage>
</organism>
<keyword evidence="3 4" id="KW-0732">Signal</keyword>
<dbReference type="SUPFAM" id="SSF48600">
    <property type="entry name" value="Chorismate mutase II"/>
    <property type="match status" value="1"/>
</dbReference>
<dbReference type="InterPro" id="IPR036979">
    <property type="entry name" value="CM_dom_sf"/>
</dbReference>